<dbReference type="Proteomes" id="UP000198418">
    <property type="component" value="Unassembled WGS sequence"/>
</dbReference>
<organism evidence="13 14">
    <name type="scientific">Rhodoblastus acidophilus</name>
    <name type="common">Rhodopseudomonas acidophila</name>
    <dbReference type="NCBI Taxonomy" id="1074"/>
    <lineage>
        <taxon>Bacteria</taxon>
        <taxon>Pseudomonadati</taxon>
        <taxon>Pseudomonadota</taxon>
        <taxon>Alphaproteobacteria</taxon>
        <taxon>Hyphomicrobiales</taxon>
        <taxon>Rhodoblastaceae</taxon>
        <taxon>Rhodoblastus</taxon>
    </lineage>
</organism>
<dbReference type="FunFam" id="3.40.50.920:FF:000001">
    <property type="entry name" value="Pyruvate dehydrogenase E1 beta subunit"/>
    <property type="match status" value="1"/>
</dbReference>
<keyword evidence="6" id="KW-0450">Lipoyl</keyword>
<keyword evidence="9 10" id="KW-0670">Pyruvate</keyword>
<proteinExistence type="predicted"/>
<dbReference type="InterPro" id="IPR033248">
    <property type="entry name" value="Transketolase_C"/>
</dbReference>
<name>A0A212RI32_RHOAC</name>
<dbReference type="Pfam" id="PF02780">
    <property type="entry name" value="Transketolase_C"/>
    <property type="match status" value="1"/>
</dbReference>
<dbReference type="EC" id="1.2.4.1" evidence="4 10"/>
<dbReference type="PROSITE" id="PS50968">
    <property type="entry name" value="BIOTINYL_LIPOYL"/>
    <property type="match status" value="1"/>
</dbReference>
<dbReference type="InterPro" id="IPR011053">
    <property type="entry name" value="Single_hybrid_motif"/>
</dbReference>
<evidence type="ECO:0000256" key="8">
    <source>
        <dbReference type="ARBA" id="ARBA00023052"/>
    </source>
</evidence>
<dbReference type="InterPro" id="IPR003016">
    <property type="entry name" value="2-oxoA_DH_lipoyl-BS"/>
</dbReference>
<comment type="subunit">
    <text evidence="3">Heterodimer of an alpha and a beta chain.</text>
</comment>
<keyword evidence="7 10" id="KW-0560">Oxidoreductase</keyword>
<dbReference type="SUPFAM" id="SSF52518">
    <property type="entry name" value="Thiamin diphosphate-binding fold (THDP-binding)"/>
    <property type="match status" value="1"/>
</dbReference>
<dbReference type="CDD" id="cd07036">
    <property type="entry name" value="TPP_PYR_E1-PDHc-beta_like"/>
    <property type="match status" value="1"/>
</dbReference>
<dbReference type="AlphaFoldDB" id="A0A212RI32"/>
<dbReference type="InterPro" id="IPR009014">
    <property type="entry name" value="Transketo_C/PFOR_II"/>
</dbReference>
<evidence type="ECO:0000256" key="10">
    <source>
        <dbReference type="RuleBase" id="RU364074"/>
    </source>
</evidence>
<evidence type="ECO:0000256" key="11">
    <source>
        <dbReference type="SAM" id="MobiDB-lite"/>
    </source>
</evidence>
<dbReference type="EMBL" id="FYDG01000004">
    <property type="protein sequence ID" value="SNB72100.1"/>
    <property type="molecule type" value="Genomic_DNA"/>
</dbReference>
<evidence type="ECO:0000313" key="14">
    <source>
        <dbReference type="Proteomes" id="UP000198418"/>
    </source>
</evidence>
<dbReference type="Gene3D" id="3.40.50.970">
    <property type="match status" value="1"/>
</dbReference>
<evidence type="ECO:0000259" key="12">
    <source>
        <dbReference type="PROSITE" id="PS50968"/>
    </source>
</evidence>
<protein>
    <recommendedName>
        <fullName evidence="5 10">Pyruvate dehydrogenase E1 component subunit beta</fullName>
        <ecNumber evidence="4 10">1.2.4.1</ecNumber>
    </recommendedName>
</protein>
<evidence type="ECO:0000256" key="6">
    <source>
        <dbReference type="ARBA" id="ARBA00022823"/>
    </source>
</evidence>
<dbReference type="NCBIfam" id="NF006667">
    <property type="entry name" value="PRK09212.1"/>
    <property type="match status" value="1"/>
</dbReference>
<comment type="catalytic activity">
    <reaction evidence="10">
        <text>N(6)-[(R)-lipoyl]-L-lysyl-[protein] + pyruvate + H(+) = N(6)-[(R)-S(8)-acetyldihydrolipoyl]-L-lysyl-[protein] + CO2</text>
        <dbReference type="Rhea" id="RHEA:19189"/>
        <dbReference type="Rhea" id="RHEA-COMP:10474"/>
        <dbReference type="Rhea" id="RHEA-COMP:10478"/>
        <dbReference type="ChEBI" id="CHEBI:15361"/>
        <dbReference type="ChEBI" id="CHEBI:15378"/>
        <dbReference type="ChEBI" id="CHEBI:16526"/>
        <dbReference type="ChEBI" id="CHEBI:83099"/>
        <dbReference type="ChEBI" id="CHEBI:83111"/>
        <dbReference type="EC" id="1.2.4.1"/>
    </reaction>
</comment>
<dbReference type="Pfam" id="PF02779">
    <property type="entry name" value="Transket_pyr"/>
    <property type="match status" value="1"/>
</dbReference>
<dbReference type="OrthoDB" id="9780894at2"/>
<comment type="function">
    <text evidence="10">The pyruvate dehydrogenase complex catalyzes the overall conversion of pyruvate to acetyl-CoA and CO2.</text>
</comment>
<keyword evidence="8 10" id="KW-0786">Thiamine pyrophosphate</keyword>
<dbReference type="SUPFAM" id="SSF52922">
    <property type="entry name" value="TK C-terminal domain-like"/>
    <property type="match status" value="1"/>
</dbReference>
<evidence type="ECO:0000256" key="7">
    <source>
        <dbReference type="ARBA" id="ARBA00023002"/>
    </source>
</evidence>
<dbReference type="GO" id="GO:0006086">
    <property type="term" value="P:pyruvate decarboxylation to acetyl-CoA"/>
    <property type="evidence" value="ECO:0007669"/>
    <property type="project" value="InterPro"/>
</dbReference>
<dbReference type="SUPFAM" id="SSF51230">
    <property type="entry name" value="Single hybrid motif"/>
    <property type="match status" value="1"/>
</dbReference>
<dbReference type="NCBIfam" id="NF008854">
    <property type="entry name" value="PRK11892.1"/>
    <property type="match status" value="1"/>
</dbReference>
<dbReference type="FunFam" id="3.40.50.970:FF:000001">
    <property type="entry name" value="Pyruvate dehydrogenase E1 beta subunit"/>
    <property type="match status" value="1"/>
</dbReference>
<dbReference type="RefSeq" id="WP_088520715.1">
    <property type="nucleotide sequence ID" value="NZ_FYDG01000004.1"/>
</dbReference>
<gene>
    <name evidence="13" type="ORF">SAMN06265338_104274</name>
</gene>
<evidence type="ECO:0000313" key="13">
    <source>
        <dbReference type="EMBL" id="SNB72100.1"/>
    </source>
</evidence>
<dbReference type="InterPro" id="IPR005475">
    <property type="entry name" value="Transketolase-like_Pyr-bd"/>
</dbReference>
<feature type="domain" description="Lipoyl-binding" evidence="12">
    <location>
        <begin position="5"/>
        <end position="80"/>
    </location>
</feature>
<evidence type="ECO:0000256" key="4">
    <source>
        <dbReference type="ARBA" id="ARBA00012281"/>
    </source>
</evidence>
<comment type="cofactor">
    <cofactor evidence="2 10">
        <name>thiamine diphosphate</name>
        <dbReference type="ChEBI" id="CHEBI:58937"/>
    </cofactor>
</comment>
<evidence type="ECO:0000256" key="2">
    <source>
        <dbReference type="ARBA" id="ARBA00001964"/>
    </source>
</evidence>
<reference evidence="14" key="1">
    <citation type="submission" date="2017-06" db="EMBL/GenBank/DDBJ databases">
        <authorList>
            <person name="Varghese N."/>
            <person name="Submissions S."/>
        </authorList>
    </citation>
    <scope>NUCLEOTIDE SEQUENCE [LARGE SCALE GENOMIC DNA]</scope>
    <source>
        <strain evidence="14">DSM 137</strain>
    </source>
</reference>
<evidence type="ECO:0000256" key="9">
    <source>
        <dbReference type="ARBA" id="ARBA00023317"/>
    </source>
</evidence>
<dbReference type="PROSITE" id="PS00189">
    <property type="entry name" value="LIPOYL"/>
    <property type="match status" value="1"/>
</dbReference>
<dbReference type="SMART" id="SM00861">
    <property type="entry name" value="Transket_pyr"/>
    <property type="match status" value="1"/>
</dbReference>
<dbReference type="PANTHER" id="PTHR11624:SF96">
    <property type="entry name" value="PYRUVATE DEHYDROGENASE E1 COMPONENT SUBUNIT BETA, MITOCHONDRIAL"/>
    <property type="match status" value="1"/>
</dbReference>
<evidence type="ECO:0000256" key="1">
    <source>
        <dbReference type="ARBA" id="ARBA00001938"/>
    </source>
</evidence>
<dbReference type="CDD" id="cd06849">
    <property type="entry name" value="lipoyl_domain"/>
    <property type="match status" value="1"/>
</dbReference>
<dbReference type="Gene3D" id="2.40.50.100">
    <property type="match status" value="1"/>
</dbReference>
<dbReference type="InterPro" id="IPR027110">
    <property type="entry name" value="PDHB_mito-type"/>
</dbReference>
<dbReference type="Gene3D" id="3.40.50.920">
    <property type="match status" value="1"/>
</dbReference>
<accession>A0A212RI32</accession>
<evidence type="ECO:0000256" key="3">
    <source>
        <dbReference type="ARBA" id="ARBA00011870"/>
    </source>
</evidence>
<dbReference type="InterPro" id="IPR000089">
    <property type="entry name" value="Biotin_lipoyl"/>
</dbReference>
<keyword evidence="14" id="KW-1185">Reference proteome</keyword>
<feature type="region of interest" description="Disordered" evidence="11">
    <location>
        <begin position="83"/>
        <end position="102"/>
    </location>
</feature>
<dbReference type="PANTHER" id="PTHR11624">
    <property type="entry name" value="DEHYDROGENASE RELATED"/>
    <property type="match status" value="1"/>
</dbReference>
<dbReference type="InterPro" id="IPR029061">
    <property type="entry name" value="THDP-binding"/>
</dbReference>
<evidence type="ECO:0000256" key="5">
    <source>
        <dbReference type="ARBA" id="ARBA00016138"/>
    </source>
</evidence>
<dbReference type="Pfam" id="PF00364">
    <property type="entry name" value="Biotin_lipoyl"/>
    <property type="match status" value="1"/>
</dbReference>
<dbReference type="GO" id="GO:0004739">
    <property type="term" value="F:pyruvate dehydrogenase (acetyl-transferring) activity"/>
    <property type="evidence" value="ECO:0007669"/>
    <property type="project" value="UniProtKB-UniRule"/>
</dbReference>
<comment type="cofactor">
    <cofactor evidence="1">
        <name>(R)-lipoate</name>
        <dbReference type="ChEBI" id="CHEBI:83088"/>
    </cofactor>
</comment>
<sequence length="438" mass="46221">MTAPATHVLMPALSPKMKSGTLVRWLVEEGAAVAAGDILAEVETDKATMEVEAAESGVLLRRLAAEGENVAVGAPIAAIAPAPRPAPAAAPTAKAKTAPERARPRLTVREALRQALAEEMRRDPDVFLLGEEIGAYQGSFRVTQGLLEEFGPKRVVDAPIVEHAFAGLGVGAAFAGLKPVIEFMSFNFVLQALDHIVNSAAKTLYMSGGALNCPIVFRGPNGASARVGAQHAQDYAAWFAHVPGLKVVAPYTAADAKGLLKAAIRDPNPVVFLEHERLYGESFDAPDDPEALVDIGVAAIARRGEDATLVAFSRGVALALQAAEQLAGRGVNVEVVDLRTLRPLDMGCVLESVGRTGRCVVVEEGWPRGGIGAEIAARLMEEAFEKLRAPVRRVTAKDVPAPYAANLEEMARPQLGDVLAALEAVLHSGFKRSGCLFT</sequence>